<accession>A0A6J5N7I9</accession>
<dbReference type="EMBL" id="LR796623">
    <property type="protein sequence ID" value="CAB4154883.1"/>
    <property type="molecule type" value="Genomic_DNA"/>
</dbReference>
<organism evidence="2">
    <name type="scientific">uncultured Caudovirales phage</name>
    <dbReference type="NCBI Taxonomy" id="2100421"/>
    <lineage>
        <taxon>Viruses</taxon>
        <taxon>Duplodnaviria</taxon>
        <taxon>Heunggongvirae</taxon>
        <taxon>Uroviricota</taxon>
        <taxon>Caudoviricetes</taxon>
        <taxon>Peduoviridae</taxon>
        <taxon>Maltschvirus</taxon>
        <taxon>Maltschvirus maltsch</taxon>
    </lineage>
</organism>
<feature type="region of interest" description="Disordered" evidence="1">
    <location>
        <begin position="1"/>
        <end position="96"/>
    </location>
</feature>
<gene>
    <name evidence="2" type="ORF">UFOVP650_44</name>
</gene>
<proteinExistence type="predicted"/>
<name>A0A6J5N7I9_9CAUD</name>
<reference evidence="2" key="1">
    <citation type="submission" date="2020-04" db="EMBL/GenBank/DDBJ databases">
        <authorList>
            <person name="Chiriac C."/>
            <person name="Salcher M."/>
            <person name="Ghai R."/>
            <person name="Kavagutti S V."/>
        </authorList>
    </citation>
    <scope>NUCLEOTIDE SEQUENCE</scope>
</reference>
<sequence length="96" mass="9548">MSERTPRTIASGSSTGAGVGNPGGPSYPEQNPEFTQGGAPAGVFFSEGELPSIAVPGGNPANLGGYSPDPSRTPQVSIGQDPRSLGVTAPPSGVRR</sequence>
<protein>
    <submittedName>
        <fullName evidence="2">Uncharacterized protein</fullName>
    </submittedName>
</protein>
<evidence type="ECO:0000313" key="2">
    <source>
        <dbReference type="EMBL" id="CAB4154883.1"/>
    </source>
</evidence>
<evidence type="ECO:0000256" key="1">
    <source>
        <dbReference type="SAM" id="MobiDB-lite"/>
    </source>
</evidence>